<comment type="similarity">
    <text evidence="1">Belongs to the choline/ethanolamine kinase family.</text>
</comment>
<dbReference type="Proteomes" id="UP000247702">
    <property type="component" value="Unassembled WGS sequence"/>
</dbReference>
<feature type="region of interest" description="Disordered" evidence="2">
    <location>
        <begin position="1"/>
        <end position="85"/>
    </location>
</feature>
<feature type="compositionally biased region" description="Polar residues" evidence="2">
    <location>
        <begin position="1"/>
        <end position="14"/>
    </location>
</feature>
<keyword evidence="4" id="KW-1185">Reference proteome</keyword>
<evidence type="ECO:0000313" key="3">
    <source>
        <dbReference type="EMBL" id="GBB93194.1"/>
    </source>
</evidence>
<accession>A0A2Z6R609</accession>
<proteinExistence type="inferred from homology"/>
<dbReference type="AlphaFoldDB" id="A0A2Z6R609"/>
<dbReference type="Pfam" id="PF01633">
    <property type="entry name" value="Choline_kinase"/>
    <property type="match status" value="1"/>
</dbReference>
<name>A0A2Z6R609_9GLOM</name>
<dbReference type="GO" id="GO:0004305">
    <property type="term" value="F:ethanolamine kinase activity"/>
    <property type="evidence" value="ECO:0007669"/>
    <property type="project" value="TreeGrafter"/>
</dbReference>
<dbReference type="Gene3D" id="3.90.1200.10">
    <property type="match status" value="1"/>
</dbReference>
<dbReference type="STRING" id="94130.A0A2Z6R609"/>
<feature type="compositionally biased region" description="Basic and acidic residues" evidence="2">
    <location>
        <begin position="73"/>
        <end position="85"/>
    </location>
</feature>
<dbReference type="GO" id="GO:0006646">
    <property type="term" value="P:phosphatidylethanolamine biosynthetic process"/>
    <property type="evidence" value="ECO:0007669"/>
    <property type="project" value="TreeGrafter"/>
</dbReference>
<dbReference type="GO" id="GO:0005737">
    <property type="term" value="C:cytoplasm"/>
    <property type="evidence" value="ECO:0007669"/>
    <property type="project" value="TreeGrafter"/>
</dbReference>
<gene>
    <name evidence="3" type="ORF">RclHR1_02130007</name>
</gene>
<protein>
    <recommendedName>
        <fullName evidence="5">Choline kinase N-terminal domain-containing protein</fullName>
    </recommendedName>
</protein>
<dbReference type="GO" id="GO:0004103">
    <property type="term" value="F:choline kinase activity"/>
    <property type="evidence" value="ECO:0007669"/>
    <property type="project" value="TreeGrafter"/>
</dbReference>
<sequence length="470" mass="54910">MSSVDTQPQLPTPNSHKHIRHDSANSHLIGRKSSSSSVLMTKKSNDSQNHHEKIKKNRSNSNDKHKQKHKNHSIKERSIPKRERLIPESDTILDLEKLGNDDNVTLRNALIPLITDMLPGWDVSRESDIQIERVSGALTNCVFFITKVNKLHDQTKNKKPLRVLLRVYGNGVDQLCDRQKELNFLEMLSALKIGPKLLGIFKNGRFEQHLESVTLKSNDLRDPSTSKYIAQRLFQLHNIINKFPPPQEDIKPDVWINIDKWYPMALNTVFSNTLKCTEEQRKNIEEFDFEMLKDEIEELEYKLSHDINSPIVFAHNDTQYGNILRLTDGSLVVVDFEYAGYNYQAFDIANHFCEWMYDYRSSDPHKMKLDLYPNENQQIDFLRSYLDTYLTSDDHTINNHSETHDSCLRKLKLDVYAFTLASHVMWGLWGLVQSGQSQINFDYLSYGMERLHRFRELKNEVYERLSLNKV</sequence>
<organism evidence="3 4">
    <name type="scientific">Rhizophagus clarus</name>
    <dbReference type="NCBI Taxonomy" id="94130"/>
    <lineage>
        <taxon>Eukaryota</taxon>
        <taxon>Fungi</taxon>
        <taxon>Fungi incertae sedis</taxon>
        <taxon>Mucoromycota</taxon>
        <taxon>Glomeromycotina</taxon>
        <taxon>Glomeromycetes</taxon>
        <taxon>Glomerales</taxon>
        <taxon>Glomeraceae</taxon>
        <taxon>Rhizophagus</taxon>
    </lineage>
</organism>
<evidence type="ECO:0000313" key="4">
    <source>
        <dbReference type="Proteomes" id="UP000247702"/>
    </source>
</evidence>
<dbReference type="PANTHER" id="PTHR22603:SF93">
    <property type="entry name" value="RE24176P"/>
    <property type="match status" value="1"/>
</dbReference>
<dbReference type="EMBL" id="BEXD01001258">
    <property type="protein sequence ID" value="GBB93194.1"/>
    <property type="molecule type" value="Genomic_DNA"/>
</dbReference>
<dbReference type="PANTHER" id="PTHR22603">
    <property type="entry name" value="CHOLINE/ETHANOALAMINE KINASE"/>
    <property type="match status" value="1"/>
</dbReference>
<evidence type="ECO:0008006" key="5">
    <source>
        <dbReference type="Google" id="ProtNLM"/>
    </source>
</evidence>
<dbReference type="InterPro" id="IPR011009">
    <property type="entry name" value="Kinase-like_dom_sf"/>
</dbReference>
<reference evidence="3 4" key="1">
    <citation type="submission" date="2017-11" db="EMBL/GenBank/DDBJ databases">
        <title>The genome of Rhizophagus clarus HR1 reveals common genetic basis of auxotrophy among arbuscular mycorrhizal fungi.</title>
        <authorList>
            <person name="Kobayashi Y."/>
        </authorList>
    </citation>
    <scope>NUCLEOTIDE SEQUENCE [LARGE SCALE GENOMIC DNA]</scope>
    <source>
        <strain evidence="3 4">HR1</strain>
    </source>
</reference>
<evidence type="ECO:0000256" key="1">
    <source>
        <dbReference type="ARBA" id="ARBA00038211"/>
    </source>
</evidence>
<dbReference type="SUPFAM" id="SSF56112">
    <property type="entry name" value="Protein kinase-like (PK-like)"/>
    <property type="match status" value="1"/>
</dbReference>
<dbReference type="CDD" id="cd05157">
    <property type="entry name" value="ETNK_euk"/>
    <property type="match status" value="1"/>
</dbReference>
<evidence type="ECO:0000256" key="2">
    <source>
        <dbReference type="SAM" id="MobiDB-lite"/>
    </source>
</evidence>
<dbReference type="Gene3D" id="3.30.200.20">
    <property type="entry name" value="Phosphorylase Kinase, domain 1"/>
    <property type="match status" value="1"/>
</dbReference>
<comment type="caution">
    <text evidence="3">The sequence shown here is derived from an EMBL/GenBank/DDBJ whole genome shotgun (WGS) entry which is preliminary data.</text>
</comment>